<sequence>MKLKIKYLLFISILHLLALVLAWHVFRQEKVWFIVSEIFVLCSAGIAWRLYGQLIRPLGFLMRGVDAIRERDFNVKFRPTGQMEMDRLITVYNQMIDELRKERTKQEQQHFFLEKLIHTTPTGIIILDFEDQVQEANPKALQLLETTAAAIYKRSILELKHPVWQEIAALKSGESHTITINGVSTYKIQKSHFIDRGFPRHFVMVEELTADILAAEKKAYGKVIRMMAHEVNNTIGPVNSILQSVQKMQSGHASQLMMDSLQVAIDRNYSLNSFMRNFADVVRLPSPQLRSVNINQLLEHVGVLMQPVAAERNITLHISLPPQPLLIAADKQLLEQALINVVRNATESIGREGNIRISLNGSTRLLTITDDGPGIPEALADQLFTPFFSSKKDGQGIGLTLVKEILLQHGFTFGLQTVAPRQTVFSVAFS</sequence>
<dbReference type="PROSITE" id="PS50885">
    <property type="entry name" value="HAMP"/>
    <property type="match status" value="1"/>
</dbReference>
<dbReference type="CDD" id="cd00075">
    <property type="entry name" value="HATPase"/>
    <property type="match status" value="1"/>
</dbReference>
<dbReference type="EMBL" id="QLMA01000008">
    <property type="protein sequence ID" value="RAJ76701.1"/>
    <property type="molecule type" value="Genomic_DNA"/>
</dbReference>
<dbReference type="InterPro" id="IPR003660">
    <property type="entry name" value="HAMP_dom"/>
</dbReference>
<evidence type="ECO:0000256" key="9">
    <source>
        <dbReference type="ARBA" id="ARBA00023012"/>
    </source>
</evidence>
<evidence type="ECO:0000256" key="6">
    <source>
        <dbReference type="ARBA" id="ARBA00022741"/>
    </source>
</evidence>
<dbReference type="Gene3D" id="3.30.565.10">
    <property type="entry name" value="Histidine kinase-like ATPase, C-terminal domain"/>
    <property type="match status" value="1"/>
</dbReference>
<dbReference type="AlphaFoldDB" id="A0A327VN04"/>
<dbReference type="GO" id="GO:0005524">
    <property type="term" value="F:ATP binding"/>
    <property type="evidence" value="ECO:0007669"/>
    <property type="project" value="UniProtKB-KW"/>
</dbReference>
<keyword evidence="7" id="KW-0418">Kinase</keyword>
<evidence type="ECO:0000256" key="11">
    <source>
        <dbReference type="SAM" id="Phobius"/>
    </source>
</evidence>
<dbReference type="EC" id="2.7.13.3" evidence="3"/>
<dbReference type="PANTHER" id="PTHR43065">
    <property type="entry name" value="SENSOR HISTIDINE KINASE"/>
    <property type="match status" value="1"/>
</dbReference>
<dbReference type="InterPro" id="IPR003594">
    <property type="entry name" value="HATPase_dom"/>
</dbReference>
<dbReference type="CDD" id="cd06225">
    <property type="entry name" value="HAMP"/>
    <property type="match status" value="1"/>
</dbReference>
<reference evidence="14 15" key="1">
    <citation type="submission" date="2018-06" db="EMBL/GenBank/DDBJ databases">
        <title>Genomic Encyclopedia of Archaeal and Bacterial Type Strains, Phase II (KMG-II): from individual species to whole genera.</title>
        <authorList>
            <person name="Goeker M."/>
        </authorList>
    </citation>
    <scope>NUCLEOTIDE SEQUENCE [LARGE SCALE GENOMIC DNA]</scope>
    <source>
        <strain evidence="14 15">DSM 29821</strain>
    </source>
</reference>
<dbReference type="GO" id="GO:0016020">
    <property type="term" value="C:membrane"/>
    <property type="evidence" value="ECO:0007669"/>
    <property type="project" value="UniProtKB-SubCell"/>
</dbReference>
<keyword evidence="8" id="KW-0067">ATP-binding</keyword>
<protein>
    <recommendedName>
        <fullName evidence="3">histidine kinase</fullName>
        <ecNumber evidence="3">2.7.13.3</ecNumber>
    </recommendedName>
</protein>
<evidence type="ECO:0000256" key="5">
    <source>
        <dbReference type="ARBA" id="ARBA00022679"/>
    </source>
</evidence>
<dbReference type="SMART" id="SM00304">
    <property type="entry name" value="HAMP"/>
    <property type="match status" value="1"/>
</dbReference>
<dbReference type="GO" id="GO:0000160">
    <property type="term" value="P:phosphorelay signal transduction system"/>
    <property type="evidence" value="ECO:0007669"/>
    <property type="project" value="UniProtKB-KW"/>
</dbReference>
<comment type="subcellular location">
    <subcellularLocation>
        <location evidence="2">Membrane</location>
    </subcellularLocation>
</comment>
<evidence type="ECO:0000313" key="14">
    <source>
        <dbReference type="EMBL" id="RAJ76701.1"/>
    </source>
</evidence>
<comment type="catalytic activity">
    <reaction evidence="1">
        <text>ATP + protein L-histidine = ADP + protein N-phospho-L-histidine.</text>
        <dbReference type="EC" id="2.7.13.3"/>
    </reaction>
</comment>
<dbReference type="Gene3D" id="3.30.450.20">
    <property type="entry name" value="PAS domain"/>
    <property type="match status" value="1"/>
</dbReference>
<dbReference type="InterPro" id="IPR000014">
    <property type="entry name" value="PAS"/>
</dbReference>
<evidence type="ECO:0000256" key="3">
    <source>
        <dbReference type="ARBA" id="ARBA00012438"/>
    </source>
</evidence>
<evidence type="ECO:0000259" key="13">
    <source>
        <dbReference type="PROSITE" id="PS50885"/>
    </source>
</evidence>
<dbReference type="Pfam" id="PF00672">
    <property type="entry name" value="HAMP"/>
    <property type="match status" value="1"/>
</dbReference>
<keyword evidence="4" id="KW-0597">Phosphoprotein</keyword>
<dbReference type="SUPFAM" id="SSF55874">
    <property type="entry name" value="ATPase domain of HSP90 chaperone/DNA topoisomerase II/histidine kinase"/>
    <property type="match status" value="1"/>
</dbReference>
<dbReference type="Pfam" id="PF02518">
    <property type="entry name" value="HATPase_c"/>
    <property type="match status" value="1"/>
</dbReference>
<dbReference type="SMART" id="SM00387">
    <property type="entry name" value="HATPase_c"/>
    <property type="match status" value="1"/>
</dbReference>
<evidence type="ECO:0000256" key="2">
    <source>
        <dbReference type="ARBA" id="ARBA00004370"/>
    </source>
</evidence>
<gene>
    <name evidence="14" type="ORF">CLV59_108222</name>
</gene>
<keyword evidence="10" id="KW-0175">Coiled coil</keyword>
<feature type="coiled-coil region" evidence="10">
    <location>
        <begin position="89"/>
        <end position="116"/>
    </location>
</feature>
<dbReference type="SUPFAM" id="SSF55785">
    <property type="entry name" value="PYP-like sensor domain (PAS domain)"/>
    <property type="match status" value="1"/>
</dbReference>
<evidence type="ECO:0000256" key="4">
    <source>
        <dbReference type="ARBA" id="ARBA00022553"/>
    </source>
</evidence>
<evidence type="ECO:0000256" key="7">
    <source>
        <dbReference type="ARBA" id="ARBA00022777"/>
    </source>
</evidence>
<keyword evidence="11" id="KW-0812">Transmembrane</keyword>
<organism evidence="14 15">
    <name type="scientific">Chitinophaga dinghuensis</name>
    <dbReference type="NCBI Taxonomy" id="1539050"/>
    <lineage>
        <taxon>Bacteria</taxon>
        <taxon>Pseudomonadati</taxon>
        <taxon>Bacteroidota</taxon>
        <taxon>Chitinophagia</taxon>
        <taxon>Chitinophagales</taxon>
        <taxon>Chitinophagaceae</taxon>
        <taxon>Chitinophaga</taxon>
    </lineage>
</organism>
<dbReference type="PANTHER" id="PTHR43065:SF10">
    <property type="entry name" value="PEROXIDE STRESS-ACTIVATED HISTIDINE KINASE MAK3"/>
    <property type="match status" value="1"/>
</dbReference>
<feature type="transmembrane region" description="Helical" evidence="11">
    <location>
        <begin position="7"/>
        <end position="26"/>
    </location>
</feature>
<keyword evidence="11" id="KW-1133">Transmembrane helix</keyword>
<dbReference type="CDD" id="cd00130">
    <property type="entry name" value="PAS"/>
    <property type="match status" value="1"/>
</dbReference>
<evidence type="ECO:0000313" key="15">
    <source>
        <dbReference type="Proteomes" id="UP000249819"/>
    </source>
</evidence>
<proteinExistence type="predicted"/>
<keyword evidence="6" id="KW-0547">Nucleotide-binding</keyword>
<feature type="domain" description="Histidine kinase" evidence="12">
    <location>
        <begin position="226"/>
        <end position="430"/>
    </location>
</feature>
<dbReference type="InterPro" id="IPR005467">
    <property type="entry name" value="His_kinase_dom"/>
</dbReference>
<keyword evidence="5" id="KW-0808">Transferase</keyword>
<dbReference type="Pfam" id="PF13188">
    <property type="entry name" value="PAS_8"/>
    <property type="match status" value="1"/>
</dbReference>
<dbReference type="GO" id="GO:0004673">
    <property type="term" value="F:protein histidine kinase activity"/>
    <property type="evidence" value="ECO:0007669"/>
    <property type="project" value="UniProtKB-EC"/>
</dbReference>
<dbReference type="OrthoDB" id="1931120at2"/>
<evidence type="ECO:0000259" key="12">
    <source>
        <dbReference type="PROSITE" id="PS50109"/>
    </source>
</evidence>
<dbReference type="PROSITE" id="PS50109">
    <property type="entry name" value="HIS_KIN"/>
    <property type="match status" value="1"/>
</dbReference>
<dbReference type="InterPro" id="IPR004358">
    <property type="entry name" value="Sig_transdc_His_kin-like_C"/>
</dbReference>
<comment type="caution">
    <text evidence="14">The sequence shown here is derived from an EMBL/GenBank/DDBJ whole genome shotgun (WGS) entry which is preliminary data.</text>
</comment>
<evidence type="ECO:0000256" key="1">
    <source>
        <dbReference type="ARBA" id="ARBA00000085"/>
    </source>
</evidence>
<keyword evidence="11" id="KW-0472">Membrane</keyword>
<evidence type="ECO:0000256" key="10">
    <source>
        <dbReference type="SAM" id="Coils"/>
    </source>
</evidence>
<name>A0A327VN04_9BACT</name>
<dbReference type="InterPro" id="IPR035965">
    <property type="entry name" value="PAS-like_dom_sf"/>
</dbReference>
<dbReference type="PRINTS" id="PR00344">
    <property type="entry name" value="BCTRLSENSOR"/>
</dbReference>
<feature type="domain" description="HAMP" evidence="13">
    <location>
        <begin position="52"/>
        <end position="104"/>
    </location>
</feature>
<accession>A0A327VN04</accession>
<dbReference type="SMART" id="SM00091">
    <property type="entry name" value="PAS"/>
    <property type="match status" value="1"/>
</dbReference>
<dbReference type="InterPro" id="IPR036890">
    <property type="entry name" value="HATPase_C_sf"/>
</dbReference>
<dbReference type="Gene3D" id="6.10.340.10">
    <property type="match status" value="1"/>
</dbReference>
<keyword evidence="9" id="KW-0902">Two-component regulatory system</keyword>
<dbReference type="Proteomes" id="UP000249819">
    <property type="component" value="Unassembled WGS sequence"/>
</dbReference>
<keyword evidence="15" id="KW-1185">Reference proteome</keyword>
<evidence type="ECO:0000256" key="8">
    <source>
        <dbReference type="ARBA" id="ARBA00022840"/>
    </source>
</evidence>